<dbReference type="InterPro" id="IPR029066">
    <property type="entry name" value="PLP-binding_barrel"/>
</dbReference>
<dbReference type="InterPro" id="IPR001608">
    <property type="entry name" value="Ala_racemase_N"/>
</dbReference>
<comment type="cofactor">
    <cofactor evidence="1">
        <name>pyridoxal 5'-phosphate</name>
        <dbReference type="ChEBI" id="CHEBI:597326"/>
    </cofactor>
</comment>
<dbReference type="InterPro" id="IPR000821">
    <property type="entry name" value="Ala_racemase"/>
</dbReference>
<gene>
    <name evidence="5" type="ORF">J2Z76_002069</name>
</gene>
<dbReference type="Pfam" id="PF01168">
    <property type="entry name" value="Ala_racemase_N"/>
    <property type="match status" value="1"/>
</dbReference>
<dbReference type="CDD" id="cd06815">
    <property type="entry name" value="PLPDE_III_AR_like_1"/>
    <property type="match status" value="1"/>
</dbReference>
<dbReference type="PANTHER" id="PTHR30511:SF3">
    <property type="entry name" value="LYSINE RACEMASE"/>
    <property type="match status" value="1"/>
</dbReference>
<evidence type="ECO:0000256" key="2">
    <source>
        <dbReference type="ARBA" id="ARBA00022898"/>
    </source>
</evidence>
<comment type="caution">
    <text evidence="5">The sequence shown here is derived from an EMBL/GenBank/DDBJ whole genome shotgun (WGS) entry which is preliminary data.</text>
</comment>
<organism evidence="5 6">
    <name type="scientific">Sedimentibacter acidaminivorans</name>
    <dbReference type="NCBI Taxonomy" id="913099"/>
    <lineage>
        <taxon>Bacteria</taxon>
        <taxon>Bacillati</taxon>
        <taxon>Bacillota</taxon>
        <taxon>Tissierellia</taxon>
        <taxon>Sedimentibacter</taxon>
    </lineage>
</organism>
<evidence type="ECO:0000256" key="1">
    <source>
        <dbReference type="ARBA" id="ARBA00001933"/>
    </source>
</evidence>
<dbReference type="EMBL" id="JAGGKS010000005">
    <property type="protein sequence ID" value="MBP1926205.1"/>
    <property type="molecule type" value="Genomic_DNA"/>
</dbReference>
<dbReference type="SUPFAM" id="SSF51419">
    <property type="entry name" value="PLP-binding barrel"/>
    <property type="match status" value="1"/>
</dbReference>
<dbReference type="PANTHER" id="PTHR30511">
    <property type="entry name" value="ALANINE RACEMASE"/>
    <property type="match status" value="1"/>
</dbReference>
<evidence type="ECO:0000313" key="6">
    <source>
        <dbReference type="Proteomes" id="UP001519342"/>
    </source>
</evidence>
<evidence type="ECO:0000256" key="3">
    <source>
        <dbReference type="ARBA" id="ARBA00023235"/>
    </source>
</evidence>
<dbReference type="Proteomes" id="UP001519342">
    <property type="component" value="Unassembled WGS sequence"/>
</dbReference>
<keyword evidence="3" id="KW-0413">Isomerase</keyword>
<evidence type="ECO:0000313" key="5">
    <source>
        <dbReference type="EMBL" id="MBP1926205.1"/>
    </source>
</evidence>
<dbReference type="Gene3D" id="3.20.20.10">
    <property type="entry name" value="Alanine racemase"/>
    <property type="match status" value="1"/>
</dbReference>
<dbReference type="RefSeq" id="WP_209511931.1">
    <property type="nucleotide sequence ID" value="NZ_JAGGKS010000005.1"/>
</dbReference>
<dbReference type="NCBIfam" id="NF040742">
    <property type="entry name" value="racem_Orr"/>
    <property type="match status" value="1"/>
</dbReference>
<feature type="domain" description="Alanine racemase N-terminal" evidence="4">
    <location>
        <begin position="7"/>
        <end position="223"/>
    </location>
</feature>
<protein>
    <submittedName>
        <fullName evidence="5">Amino acid racemase</fullName>
    </submittedName>
</protein>
<accession>A0ABS4GFP7</accession>
<reference evidence="5 6" key="1">
    <citation type="submission" date="2021-03" db="EMBL/GenBank/DDBJ databases">
        <title>Genomic Encyclopedia of Type Strains, Phase IV (KMG-IV): sequencing the most valuable type-strain genomes for metagenomic binning, comparative biology and taxonomic classification.</title>
        <authorList>
            <person name="Goeker M."/>
        </authorList>
    </citation>
    <scope>NUCLEOTIDE SEQUENCE [LARGE SCALE GENOMIC DNA]</scope>
    <source>
        <strain evidence="5 6">DSM 24004</strain>
    </source>
</reference>
<proteinExistence type="predicted"/>
<keyword evidence="6" id="KW-1185">Reference proteome</keyword>
<evidence type="ECO:0000259" key="4">
    <source>
        <dbReference type="Pfam" id="PF01168"/>
    </source>
</evidence>
<sequence length="356" mass="39948">MYPQLVIDLNKVKNNLDKISEMVKSVGCSLMIVTKGYCADVEIYKMLEESDIDFLADSRIQNLKKYEGTKKQRALLRLPMGSEAEEIVRYADLSLNSELVTIKKLDDAARKQNKIHNILLMIDLGDLREGIFYKNEDEILNAVEEILKLENIKLHGIGVNLTCYGAVIPKNENLSILVDIAEKIEQKFDIKLDMISGGNSSSVHLIDKNELPKKINNLRIGEAFLLGDETSYSQMLDGLYDDCFVLEAEIIELKVKQSVPIGETGVDAFGNKPVYEDRGIIKRAIIAVGRQDVDSDNLHPIDPKIDILGASSDHLILDVTKSDNEYKVGDIINFKLSYSSLLRATTSAYVSRTYIK</sequence>
<name>A0ABS4GFP7_9FIRM</name>
<keyword evidence="2" id="KW-0663">Pyridoxal phosphate</keyword>